<dbReference type="AlphaFoldDB" id="A0AAV2IJH0"/>
<reference evidence="2 3" key="1">
    <citation type="submission" date="2024-04" db="EMBL/GenBank/DDBJ databases">
        <authorList>
            <consortium name="Genoscope - CEA"/>
            <person name="William W."/>
        </authorList>
    </citation>
    <scope>NUCLEOTIDE SEQUENCE [LARGE SCALE GENOMIC DNA]</scope>
</reference>
<name>A0AAV2IJH0_LYMST</name>
<feature type="region of interest" description="Disordered" evidence="1">
    <location>
        <begin position="1"/>
        <end position="46"/>
    </location>
</feature>
<gene>
    <name evidence="2" type="ORF">GSLYS_00020549001</name>
</gene>
<evidence type="ECO:0000313" key="2">
    <source>
        <dbReference type="EMBL" id="CAL1547224.1"/>
    </source>
</evidence>
<proteinExistence type="predicted"/>
<protein>
    <submittedName>
        <fullName evidence="2">Uncharacterized protein</fullName>
    </submittedName>
</protein>
<dbReference type="EMBL" id="CAXITT010000923">
    <property type="protein sequence ID" value="CAL1547224.1"/>
    <property type="molecule type" value="Genomic_DNA"/>
</dbReference>
<evidence type="ECO:0000256" key="1">
    <source>
        <dbReference type="SAM" id="MobiDB-lite"/>
    </source>
</evidence>
<accession>A0AAV2IJH0</accession>
<organism evidence="2 3">
    <name type="scientific">Lymnaea stagnalis</name>
    <name type="common">Great pond snail</name>
    <name type="synonym">Helix stagnalis</name>
    <dbReference type="NCBI Taxonomy" id="6523"/>
    <lineage>
        <taxon>Eukaryota</taxon>
        <taxon>Metazoa</taxon>
        <taxon>Spiralia</taxon>
        <taxon>Lophotrochozoa</taxon>
        <taxon>Mollusca</taxon>
        <taxon>Gastropoda</taxon>
        <taxon>Heterobranchia</taxon>
        <taxon>Euthyneura</taxon>
        <taxon>Panpulmonata</taxon>
        <taxon>Hygrophila</taxon>
        <taxon>Lymnaeoidea</taxon>
        <taxon>Lymnaeidae</taxon>
        <taxon>Lymnaea</taxon>
    </lineage>
</organism>
<comment type="caution">
    <text evidence="2">The sequence shown here is derived from an EMBL/GenBank/DDBJ whole genome shotgun (WGS) entry which is preliminary data.</text>
</comment>
<keyword evidence="3" id="KW-1185">Reference proteome</keyword>
<feature type="compositionally biased region" description="Acidic residues" evidence="1">
    <location>
        <begin position="12"/>
        <end position="45"/>
    </location>
</feature>
<evidence type="ECO:0000313" key="3">
    <source>
        <dbReference type="Proteomes" id="UP001497497"/>
    </source>
</evidence>
<dbReference type="Proteomes" id="UP001497497">
    <property type="component" value="Unassembled WGS sequence"/>
</dbReference>
<sequence>MDQPPLLNMGNAEDESTNESESEDESGDESGDSSDDDESSSDDDDVGRLERRAFIEENLNQFPCTFNIGRVNYNYGGQVFNNARIRAPSCRYVNWENFVASVIVLSHDDHWEPLTWLQNLRIRAYVELGLLEEARKLVQEILYRTGDQNITTSANLAVLHFVEGNVQEAQSVVTKLNERSRFQTFRYLKADAVCEQAYIFYVLSGAVNNISGIELLHFALRERCIRDRTQATLMLGTLYRRCLHWNTYEFDRDRIDFCEFARRAYDILNNVRLDPEVESDMLKANAAIELAFLHHDVARVRGVDVQDLDLEGSVEELCNEAVSIAPGSAKVTSIAGQLLKHIPHLASTAKYLLEKSLEIRPSARVFHHLGLMLLREANTFEETHANVILRRNHLNTSPFYITRVSFQEENLHSHHLTFVRCEHFSKVIKMFDSDDTLPIRLAPSPLQEEEEELQQINQESNPPRLQRPNTMDGVLDSILAEARNIPPYSGNNPHIQNATNYLYRYFHLSDFDRNLQTVVALGFAFLKCRQYALAFYIFEKFHLFDEVEIPGIILAFAYKMLTFCSLLNADLHRSLAQKRFMREISVSFLIKAVGYSKNIPCDESSRLEPRQMLECIRNIPRLQHWRSGRFQRLRN</sequence>